<keyword evidence="4" id="KW-1185">Reference proteome</keyword>
<evidence type="ECO:0000313" key="3">
    <source>
        <dbReference type="EMBL" id="PKI76978.1"/>
    </source>
</evidence>
<accession>A0A2I0L8E8</accession>
<organism evidence="3 4">
    <name type="scientific">Punica granatum</name>
    <name type="common">Pomegranate</name>
    <dbReference type="NCBI Taxonomy" id="22663"/>
    <lineage>
        <taxon>Eukaryota</taxon>
        <taxon>Viridiplantae</taxon>
        <taxon>Streptophyta</taxon>
        <taxon>Embryophyta</taxon>
        <taxon>Tracheophyta</taxon>
        <taxon>Spermatophyta</taxon>
        <taxon>Magnoliopsida</taxon>
        <taxon>eudicotyledons</taxon>
        <taxon>Gunneridae</taxon>
        <taxon>Pentapetalae</taxon>
        <taxon>rosids</taxon>
        <taxon>malvids</taxon>
        <taxon>Myrtales</taxon>
        <taxon>Lythraceae</taxon>
        <taxon>Punica</taxon>
    </lineage>
</organism>
<keyword evidence="2" id="KW-0732">Signal</keyword>
<evidence type="ECO:0000256" key="2">
    <source>
        <dbReference type="SAM" id="SignalP"/>
    </source>
</evidence>
<dbReference type="EMBL" id="PGOL01000105">
    <property type="protein sequence ID" value="PKI76978.1"/>
    <property type="molecule type" value="Genomic_DNA"/>
</dbReference>
<feature type="compositionally biased region" description="Basic and acidic residues" evidence="1">
    <location>
        <begin position="247"/>
        <end position="261"/>
    </location>
</feature>
<evidence type="ECO:0000256" key="1">
    <source>
        <dbReference type="SAM" id="MobiDB-lite"/>
    </source>
</evidence>
<sequence>MEPTLWTLLICLLFFTAIFPCTRGSDSLDPDGKDPKGNIHCGDLMVTGKGEHDELPELPAGECLEAAVVLVPGGDHMEHFWSSSLNLRRLLHVTVGRLGNTKGTVLLPKTFTFVVPGGGYTCRPAQIVRPTRFISPNLRSITQAYAIELSIRFNPPSLQNRNALVLGVVLSPWDGGSGIGTFLWLHASMEIFAKALCCLEGQLPAPWQDEEWISNAVMRRGTYGDAVRLFVPPQDRTPSSARQRLPAGDRCKLSGVHPKETEEADEP</sequence>
<gene>
    <name evidence="3" type="ORF">CRG98_002481</name>
</gene>
<reference evidence="3 4" key="1">
    <citation type="submission" date="2017-11" db="EMBL/GenBank/DDBJ databases">
        <title>De-novo sequencing of pomegranate (Punica granatum L.) genome.</title>
        <authorList>
            <person name="Akparov Z."/>
            <person name="Amiraslanov A."/>
            <person name="Hajiyeva S."/>
            <person name="Abbasov M."/>
            <person name="Kaur K."/>
            <person name="Hamwieh A."/>
            <person name="Solovyev V."/>
            <person name="Salamov A."/>
            <person name="Braich B."/>
            <person name="Kosarev P."/>
            <person name="Mahmoud A."/>
            <person name="Hajiyev E."/>
            <person name="Babayeva S."/>
            <person name="Izzatullayeva V."/>
            <person name="Mammadov A."/>
            <person name="Mammadov A."/>
            <person name="Sharifova S."/>
            <person name="Ojaghi J."/>
            <person name="Eynullazada K."/>
            <person name="Bayramov B."/>
            <person name="Abdulazimova A."/>
            <person name="Shahmuradov I."/>
        </authorList>
    </citation>
    <scope>NUCLEOTIDE SEQUENCE [LARGE SCALE GENOMIC DNA]</scope>
    <source>
        <strain evidence="4">cv. AG2017</strain>
        <tissue evidence="3">Leaf</tissue>
    </source>
</reference>
<feature type="region of interest" description="Disordered" evidence="1">
    <location>
        <begin position="233"/>
        <end position="267"/>
    </location>
</feature>
<dbReference type="STRING" id="22663.A0A2I0L8E8"/>
<dbReference type="Proteomes" id="UP000233551">
    <property type="component" value="Unassembled WGS sequence"/>
</dbReference>
<feature type="signal peptide" evidence="2">
    <location>
        <begin position="1"/>
        <end position="24"/>
    </location>
</feature>
<name>A0A2I0L8E8_PUNGR</name>
<protein>
    <submittedName>
        <fullName evidence="3">Uncharacterized protein</fullName>
    </submittedName>
</protein>
<comment type="caution">
    <text evidence="3">The sequence shown here is derived from an EMBL/GenBank/DDBJ whole genome shotgun (WGS) entry which is preliminary data.</text>
</comment>
<proteinExistence type="predicted"/>
<dbReference type="AlphaFoldDB" id="A0A2I0L8E8"/>
<feature type="chain" id="PRO_5014166700" evidence="2">
    <location>
        <begin position="25"/>
        <end position="267"/>
    </location>
</feature>
<evidence type="ECO:0000313" key="4">
    <source>
        <dbReference type="Proteomes" id="UP000233551"/>
    </source>
</evidence>